<dbReference type="AlphaFoldDB" id="A0A915JH75"/>
<name>A0A915JH75_ROMCU</name>
<evidence type="ECO:0000313" key="1">
    <source>
        <dbReference type="Proteomes" id="UP000887565"/>
    </source>
</evidence>
<sequence>MQLLGLKLVGDSAYNLIGSLDGGNIVGNSHSCSVKSLEGVTRL</sequence>
<dbReference type="WBParaSite" id="nRc.2.0.1.t25467-RA">
    <property type="protein sequence ID" value="nRc.2.0.1.t25467-RA"/>
    <property type="gene ID" value="nRc.2.0.1.g25467"/>
</dbReference>
<evidence type="ECO:0000313" key="2">
    <source>
        <dbReference type="WBParaSite" id="nRc.2.0.1.t25467-RA"/>
    </source>
</evidence>
<reference evidence="2" key="1">
    <citation type="submission" date="2022-11" db="UniProtKB">
        <authorList>
            <consortium name="WormBaseParasite"/>
        </authorList>
    </citation>
    <scope>IDENTIFICATION</scope>
</reference>
<proteinExistence type="predicted"/>
<protein>
    <submittedName>
        <fullName evidence="2">Uncharacterized protein</fullName>
    </submittedName>
</protein>
<accession>A0A915JH75</accession>
<dbReference type="Proteomes" id="UP000887565">
    <property type="component" value="Unplaced"/>
</dbReference>
<keyword evidence="1" id="KW-1185">Reference proteome</keyword>
<organism evidence="1 2">
    <name type="scientific">Romanomermis culicivorax</name>
    <name type="common">Nematode worm</name>
    <dbReference type="NCBI Taxonomy" id="13658"/>
    <lineage>
        <taxon>Eukaryota</taxon>
        <taxon>Metazoa</taxon>
        <taxon>Ecdysozoa</taxon>
        <taxon>Nematoda</taxon>
        <taxon>Enoplea</taxon>
        <taxon>Dorylaimia</taxon>
        <taxon>Mermithida</taxon>
        <taxon>Mermithoidea</taxon>
        <taxon>Mermithidae</taxon>
        <taxon>Romanomermis</taxon>
    </lineage>
</organism>